<sequence length="239" mass="27763">MDNLPLPRPVLFLEFFVREVTFHGQGTVRTQLPRDAFFYTGVSKAARYLYHRHRQTSHSGTRALSFINGLPTLSRGIDRLDEERWFSANVNTALAISGEYLYQDEWVRSENQLKTNKYAGDCIELQYANVSSLTPYGFNLLKADPDGSLWTSFPRKTVPLKIHPQETLCFLCRREEFDFEGWGYQPNLNLVMFVKNHGFHQEIRYASQKDIDAYDSAALCLENVSLRDFRKSRLKYELG</sequence>
<evidence type="ECO:0000313" key="1">
    <source>
        <dbReference type="EMBL" id="SQI36644.1"/>
    </source>
</evidence>
<accession>A0A2X4XJ45</accession>
<organism evidence="1 2">
    <name type="scientific">Leminorella richardii</name>
    <dbReference type="NCBI Taxonomy" id="158841"/>
    <lineage>
        <taxon>Bacteria</taxon>
        <taxon>Pseudomonadati</taxon>
        <taxon>Pseudomonadota</taxon>
        <taxon>Gammaproteobacteria</taxon>
        <taxon>Enterobacterales</taxon>
        <taxon>Budviciaceae</taxon>
        <taxon>Leminorella</taxon>
    </lineage>
</organism>
<name>A0A2X4XJ45_9GAMM</name>
<keyword evidence="2" id="KW-1185">Reference proteome</keyword>
<gene>
    <name evidence="1" type="ORF">NCTC12151_00861</name>
</gene>
<dbReference type="RefSeq" id="WP_232054857.1">
    <property type="nucleotide sequence ID" value="NZ_LR698987.1"/>
</dbReference>
<dbReference type="Proteomes" id="UP000249005">
    <property type="component" value="Chromosome 1"/>
</dbReference>
<proteinExistence type="predicted"/>
<protein>
    <submittedName>
        <fullName evidence="1">Uncharacterized protein</fullName>
    </submittedName>
</protein>
<evidence type="ECO:0000313" key="2">
    <source>
        <dbReference type="Proteomes" id="UP000249005"/>
    </source>
</evidence>
<dbReference type="AlphaFoldDB" id="A0A2X4XJ45"/>
<reference evidence="1 2" key="1">
    <citation type="submission" date="2018-06" db="EMBL/GenBank/DDBJ databases">
        <authorList>
            <consortium name="Pathogen Informatics"/>
            <person name="Doyle S."/>
        </authorList>
    </citation>
    <scope>NUCLEOTIDE SEQUENCE [LARGE SCALE GENOMIC DNA]</scope>
    <source>
        <strain evidence="1 2">NCTC12151</strain>
    </source>
</reference>
<dbReference type="KEGG" id="lri:NCTC12151_00861"/>
<dbReference type="EMBL" id="LS483470">
    <property type="protein sequence ID" value="SQI36644.1"/>
    <property type="molecule type" value="Genomic_DNA"/>
</dbReference>